<accession>A0AC35TZC6</accession>
<dbReference type="Proteomes" id="UP000095286">
    <property type="component" value="Unplaced"/>
</dbReference>
<sequence length="201" mass="22280">MECRVCVIRDLALDRIVMRQGIVTVDKEGDDFADMGLIVKYGNYKMSELYVGAIQPMANMLTTMDGELLRSHFKKCKCLDLDNIPAEGLRHPPTLLESCGKVVNERGIEDILPNNLEYWGRSFVECDVCGATIPHSSHRCSIMTGRLGTIATTINGNANAMNTPIAVMLQTCKCCAKASLVKQNIHKLFGEFVYNFGRGEV</sequence>
<dbReference type="WBParaSite" id="RSKR_0000601400.1">
    <property type="protein sequence ID" value="RSKR_0000601400.1"/>
    <property type="gene ID" value="RSKR_0000601400"/>
</dbReference>
<name>A0AC35TZC6_9BILA</name>
<protein>
    <submittedName>
        <fullName evidence="2">DNA-directed RNA polymerase</fullName>
    </submittedName>
</protein>
<proteinExistence type="predicted"/>
<organism evidence="1 2">
    <name type="scientific">Rhabditophanes sp. KR3021</name>
    <dbReference type="NCBI Taxonomy" id="114890"/>
    <lineage>
        <taxon>Eukaryota</taxon>
        <taxon>Metazoa</taxon>
        <taxon>Ecdysozoa</taxon>
        <taxon>Nematoda</taxon>
        <taxon>Chromadorea</taxon>
        <taxon>Rhabditida</taxon>
        <taxon>Tylenchina</taxon>
        <taxon>Panagrolaimomorpha</taxon>
        <taxon>Strongyloidoidea</taxon>
        <taxon>Alloionematidae</taxon>
        <taxon>Rhabditophanes</taxon>
    </lineage>
</organism>
<evidence type="ECO:0000313" key="2">
    <source>
        <dbReference type="WBParaSite" id="RSKR_0000601400.1"/>
    </source>
</evidence>
<reference evidence="2" key="1">
    <citation type="submission" date="2016-11" db="UniProtKB">
        <authorList>
            <consortium name="WormBaseParasite"/>
        </authorList>
    </citation>
    <scope>IDENTIFICATION</scope>
    <source>
        <strain evidence="2">KR3021</strain>
    </source>
</reference>
<evidence type="ECO:0000313" key="1">
    <source>
        <dbReference type="Proteomes" id="UP000095286"/>
    </source>
</evidence>